<dbReference type="Gene3D" id="3.40.50.720">
    <property type="entry name" value="NAD(P)-binding Rossmann-like Domain"/>
    <property type="match status" value="1"/>
</dbReference>
<evidence type="ECO:0000256" key="1">
    <source>
        <dbReference type="ARBA" id="ARBA00022857"/>
    </source>
</evidence>
<dbReference type="Proteomes" id="UP000515151">
    <property type="component" value="Chromosome 6"/>
</dbReference>
<dbReference type="SUPFAM" id="SSF51735">
    <property type="entry name" value="NAD(P)-binding Rossmann-fold domains"/>
    <property type="match status" value="1"/>
</dbReference>
<dbReference type="GO" id="GO:0016491">
    <property type="term" value="F:oxidoreductase activity"/>
    <property type="evidence" value="ECO:0007669"/>
    <property type="project" value="UniProtKB-KW"/>
</dbReference>
<keyword evidence="1" id="KW-0521">NADP</keyword>
<keyword evidence="2" id="KW-0560">Oxidoreductase</keyword>
<dbReference type="InterPro" id="IPR036291">
    <property type="entry name" value="NAD(P)-bd_dom_sf"/>
</dbReference>
<sequence>MAPQQNKWSLQGMTALVTGGSAGIGHAIVEELAGLGATVYTCSLSEPELNECLDHWKVKGFKVAGSVCDVSSRAEREILIKDVSSFFNSKLDILVNNVGVNFRKPTLEYTAIDFSILMSTNVESGYHLSQLAYPLLKASGAGNIVFLSSVCGVTSVGTGSVYGIAKAALNQLAKNLACEWANDGVRVNSVAPWFIRTPLSTAFLMDEKFLKEVVSRTPLKRLGEPKEAASLVAFLCTPAASYITGQTICIDGGFTVNSFFFQPEI</sequence>
<dbReference type="InterPro" id="IPR002347">
    <property type="entry name" value="SDR_fam"/>
</dbReference>
<dbReference type="PROSITE" id="PS00061">
    <property type="entry name" value="ADH_SHORT"/>
    <property type="match status" value="1"/>
</dbReference>
<dbReference type="AlphaFoldDB" id="A0A6P8E0Y6"/>
<comment type="similarity">
    <text evidence="3">Belongs to the short-chain dehydrogenases/reductases (SDR) family. SDR65C subfamily.</text>
</comment>
<protein>
    <submittedName>
        <fullName evidence="5">Tropinone reductase homolog At2g30670-like</fullName>
    </submittedName>
</protein>
<evidence type="ECO:0000313" key="5">
    <source>
        <dbReference type="RefSeq" id="XP_031400209.1"/>
    </source>
</evidence>
<proteinExistence type="inferred from homology"/>
<accession>A0A6P8E0Y6</accession>
<evidence type="ECO:0000256" key="3">
    <source>
        <dbReference type="ARBA" id="ARBA00025714"/>
    </source>
</evidence>
<name>A0A6P8E0Y6_PUNGR</name>
<reference evidence="5" key="2">
    <citation type="submission" date="2025-08" db="UniProtKB">
        <authorList>
            <consortium name="RefSeq"/>
        </authorList>
    </citation>
    <scope>IDENTIFICATION</scope>
    <source>
        <tissue evidence="5">Leaf</tissue>
    </source>
</reference>
<dbReference type="FunFam" id="3.40.50.720:FF:000084">
    <property type="entry name" value="Short-chain dehydrogenase reductase"/>
    <property type="match status" value="1"/>
</dbReference>
<evidence type="ECO:0000313" key="4">
    <source>
        <dbReference type="Proteomes" id="UP000515151"/>
    </source>
</evidence>
<dbReference type="InterPro" id="IPR020904">
    <property type="entry name" value="Sc_DH/Rdtase_CS"/>
</dbReference>
<keyword evidence="4" id="KW-1185">Reference proteome</keyword>
<dbReference type="PRINTS" id="PR00080">
    <property type="entry name" value="SDRFAMILY"/>
</dbReference>
<dbReference type="PANTHER" id="PTHR42898:SF79">
    <property type="entry name" value="NAD(P)-BINDING ROSSMANN-FOLD PROTEIN"/>
    <property type="match status" value="1"/>
</dbReference>
<dbReference type="PANTHER" id="PTHR42898">
    <property type="entry name" value="TROPINONE REDUCTASE"/>
    <property type="match status" value="1"/>
</dbReference>
<evidence type="ECO:0000256" key="2">
    <source>
        <dbReference type="ARBA" id="ARBA00023002"/>
    </source>
</evidence>
<reference evidence="4" key="1">
    <citation type="journal article" date="2020" name="Plant Biotechnol. J.">
        <title>The pomegranate (Punica granatum L.) draft genome dissects genetic divergence between soft- and hard-seeded cultivars.</title>
        <authorList>
            <person name="Luo X."/>
            <person name="Li H."/>
            <person name="Wu Z."/>
            <person name="Yao W."/>
            <person name="Zhao P."/>
            <person name="Cao D."/>
            <person name="Yu H."/>
            <person name="Li K."/>
            <person name="Poudel K."/>
            <person name="Zhao D."/>
            <person name="Zhang F."/>
            <person name="Xia X."/>
            <person name="Chen L."/>
            <person name="Wang Q."/>
            <person name="Jing D."/>
            <person name="Cao S."/>
        </authorList>
    </citation>
    <scope>NUCLEOTIDE SEQUENCE [LARGE SCALE GENOMIC DNA]</scope>
    <source>
        <strain evidence="4">cv. Tunisia</strain>
    </source>
</reference>
<dbReference type="OrthoDB" id="417891at2759"/>
<dbReference type="RefSeq" id="XP_031400209.1">
    <property type="nucleotide sequence ID" value="XM_031544349.1"/>
</dbReference>
<dbReference type="InterPro" id="IPR045000">
    <property type="entry name" value="TR"/>
</dbReference>
<dbReference type="Pfam" id="PF13561">
    <property type="entry name" value="adh_short_C2"/>
    <property type="match status" value="1"/>
</dbReference>
<gene>
    <name evidence="5" type="primary">LOC116210473</name>
</gene>
<dbReference type="PRINTS" id="PR00081">
    <property type="entry name" value="GDHRDH"/>
</dbReference>
<dbReference type="GeneID" id="116210473"/>
<organism evidence="4 5">
    <name type="scientific">Punica granatum</name>
    <name type="common">Pomegranate</name>
    <dbReference type="NCBI Taxonomy" id="22663"/>
    <lineage>
        <taxon>Eukaryota</taxon>
        <taxon>Viridiplantae</taxon>
        <taxon>Streptophyta</taxon>
        <taxon>Embryophyta</taxon>
        <taxon>Tracheophyta</taxon>
        <taxon>Spermatophyta</taxon>
        <taxon>Magnoliopsida</taxon>
        <taxon>eudicotyledons</taxon>
        <taxon>Gunneridae</taxon>
        <taxon>Pentapetalae</taxon>
        <taxon>rosids</taxon>
        <taxon>malvids</taxon>
        <taxon>Myrtales</taxon>
        <taxon>Lythraceae</taxon>
        <taxon>Punica</taxon>
    </lineage>
</organism>